<name>A0A8H4P450_9HYPO</name>
<keyword evidence="3" id="KW-1185">Reference proteome</keyword>
<evidence type="ECO:0000313" key="3">
    <source>
        <dbReference type="Proteomes" id="UP000554235"/>
    </source>
</evidence>
<evidence type="ECO:0000313" key="2">
    <source>
        <dbReference type="EMBL" id="KAF4458445.1"/>
    </source>
</evidence>
<dbReference type="EMBL" id="JAADYS010002453">
    <property type="protein sequence ID" value="KAF4458445.1"/>
    <property type="molecule type" value="Genomic_DNA"/>
</dbReference>
<evidence type="ECO:0000256" key="1">
    <source>
        <dbReference type="SAM" id="MobiDB-lite"/>
    </source>
</evidence>
<organism evidence="2 3">
    <name type="scientific">Fusarium albosuccineum</name>
    <dbReference type="NCBI Taxonomy" id="1237068"/>
    <lineage>
        <taxon>Eukaryota</taxon>
        <taxon>Fungi</taxon>
        <taxon>Dikarya</taxon>
        <taxon>Ascomycota</taxon>
        <taxon>Pezizomycotina</taxon>
        <taxon>Sordariomycetes</taxon>
        <taxon>Hypocreomycetidae</taxon>
        <taxon>Hypocreales</taxon>
        <taxon>Nectriaceae</taxon>
        <taxon>Fusarium</taxon>
        <taxon>Fusarium decemcellulare species complex</taxon>
    </lineage>
</organism>
<gene>
    <name evidence="2" type="ORF">FALBO_14811</name>
</gene>
<feature type="region of interest" description="Disordered" evidence="1">
    <location>
        <begin position="147"/>
        <end position="168"/>
    </location>
</feature>
<proteinExistence type="predicted"/>
<feature type="compositionally biased region" description="Low complexity" evidence="1">
    <location>
        <begin position="189"/>
        <end position="209"/>
    </location>
</feature>
<protein>
    <submittedName>
        <fullName evidence="2">Uncharacterized protein</fullName>
    </submittedName>
</protein>
<dbReference type="Proteomes" id="UP000554235">
    <property type="component" value="Unassembled WGS sequence"/>
</dbReference>
<feature type="region of interest" description="Disordered" evidence="1">
    <location>
        <begin position="186"/>
        <end position="221"/>
    </location>
</feature>
<accession>A0A8H4P450</accession>
<feature type="compositionally biased region" description="Basic and acidic residues" evidence="1">
    <location>
        <begin position="152"/>
        <end position="168"/>
    </location>
</feature>
<comment type="caution">
    <text evidence="2">The sequence shown here is derived from an EMBL/GenBank/DDBJ whole genome shotgun (WGS) entry which is preliminary data.</text>
</comment>
<sequence>MTKLSLRGLKDTEANKGPAQDLDIMDEDWETVSEWSDIEDGAKTRTCNADNRNYLPKQEMPMFDNSAINDARRKFFTDMEKEPQQLNHAGYVKYTAAMIELDRIMDRHQKTLETGEFRRMSRKEKAKWEKTASKEASDKMEGLFALHPTRGSLEKHQRERVCGDIKREDPELKPFPGWNVSIKWNSPFSSQGSQSKNNSGDAASASSGSFCEVSHEESESLDSQFEILNICKDDK</sequence>
<feature type="region of interest" description="Disordered" evidence="1">
    <location>
        <begin position="1"/>
        <end position="21"/>
    </location>
</feature>
<reference evidence="2 3" key="1">
    <citation type="submission" date="2020-01" db="EMBL/GenBank/DDBJ databases">
        <title>Identification and distribution of gene clusters putatively required for synthesis of sphingolipid metabolism inhibitors in phylogenetically diverse species of the filamentous fungus Fusarium.</title>
        <authorList>
            <person name="Kim H.-S."/>
            <person name="Busman M."/>
            <person name="Brown D.W."/>
            <person name="Divon H."/>
            <person name="Uhlig S."/>
            <person name="Proctor R.H."/>
        </authorList>
    </citation>
    <scope>NUCLEOTIDE SEQUENCE [LARGE SCALE GENOMIC DNA]</scope>
    <source>
        <strain evidence="2 3">NRRL 20459</strain>
    </source>
</reference>
<dbReference type="AlphaFoldDB" id="A0A8H4P450"/>